<dbReference type="NCBIfam" id="NF038175">
    <property type="entry name" value="IniB_NTERM"/>
    <property type="match status" value="1"/>
</dbReference>
<feature type="compositionally biased region" description="Gly residues" evidence="1">
    <location>
        <begin position="465"/>
        <end position="474"/>
    </location>
</feature>
<dbReference type="EMBL" id="PTIX01000022">
    <property type="protein sequence ID" value="PPK64045.1"/>
    <property type="molecule type" value="Genomic_DNA"/>
</dbReference>
<dbReference type="InterPro" id="IPR049709">
    <property type="entry name" value="IniB-like_N"/>
</dbReference>
<dbReference type="Proteomes" id="UP000239203">
    <property type="component" value="Unassembled WGS sequence"/>
</dbReference>
<comment type="caution">
    <text evidence="2">The sequence shown here is derived from an EMBL/GenBank/DDBJ whole genome shotgun (WGS) entry which is preliminary data.</text>
</comment>
<sequence length="474" mass="46014">MSASAQSTPDQPLAPVLADQSFAPDPTLHDFVLTLLTDEAARSAFTADPAAALTGAGLGDITAQDVQDVVPLVLDYADTGANPVDLGAVDLGGDPISGLSSVAAAAGAGDSELRFDGTDVAASTAGANSAVGYLADVETDGHSLSGAGVLETDQLTADGYLDASLSRVTAATSGETQFGDYRTGLVASTDGVAAEASAGAFTAGTEFDGGTATGGFALGTGGVDAGAGFAASTAGVAGTVEFGQSTLGVEVSGSGASAVTPLGDIDLDSSIDPTSALDFGSDLNGLVDPTALLDGPLDAGDLLRGGDLSAGTVADYVSSGGELLGSAPGNLGGFLTNVPGAVTLPTSPADVLDQAQLADLPAVDQLPVDLPADLPTDLPGALPVDVPADLPVDLPTDHLPTDLHGALPELPHLPVDLPTEIPALPDLPVANPLPDVTSGVTESVGGLVGGTPLGGEHADLPDVGGLAGDLGLGH</sequence>
<dbReference type="RefSeq" id="WP_104482223.1">
    <property type="nucleotide sequence ID" value="NZ_CP154825.1"/>
</dbReference>
<feature type="region of interest" description="Disordered" evidence="1">
    <location>
        <begin position="452"/>
        <end position="474"/>
    </location>
</feature>
<protein>
    <submittedName>
        <fullName evidence="2">Uncharacterized protein</fullName>
    </submittedName>
</protein>
<evidence type="ECO:0000313" key="2">
    <source>
        <dbReference type="EMBL" id="PPK64045.1"/>
    </source>
</evidence>
<dbReference type="AlphaFoldDB" id="A0A2S6GFT4"/>
<name>A0A2S6GFT4_9PSEU</name>
<dbReference type="OrthoDB" id="3403955at2"/>
<evidence type="ECO:0000313" key="3">
    <source>
        <dbReference type="Proteomes" id="UP000239203"/>
    </source>
</evidence>
<reference evidence="2 3" key="1">
    <citation type="submission" date="2018-02" db="EMBL/GenBank/DDBJ databases">
        <title>Genomic Encyclopedia of Archaeal and Bacterial Type Strains, Phase II (KMG-II): from individual species to whole genera.</title>
        <authorList>
            <person name="Goeker M."/>
        </authorList>
    </citation>
    <scope>NUCLEOTIDE SEQUENCE [LARGE SCALE GENOMIC DNA]</scope>
    <source>
        <strain evidence="2 3">YU 961-1</strain>
    </source>
</reference>
<gene>
    <name evidence="2" type="ORF">CLV40_12236</name>
</gene>
<evidence type="ECO:0000256" key="1">
    <source>
        <dbReference type="SAM" id="MobiDB-lite"/>
    </source>
</evidence>
<keyword evidence="3" id="KW-1185">Reference proteome</keyword>
<accession>A0A2S6GFT4</accession>
<organism evidence="2 3">
    <name type="scientific">Actinokineospora auranticolor</name>
    <dbReference type="NCBI Taxonomy" id="155976"/>
    <lineage>
        <taxon>Bacteria</taxon>
        <taxon>Bacillati</taxon>
        <taxon>Actinomycetota</taxon>
        <taxon>Actinomycetes</taxon>
        <taxon>Pseudonocardiales</taxon>
        <taxon>Pseudonocardiaceae</taxon>
        <taxon>Actinokineospora</taxon>
    </lineage>
</organism>
<proteinExistence type="predicted"/>